<feature type="binding site" evidence="11">
    <location>
        <begin position="52"/>
        <end position="55"/>
    </location>
    <ligand>
        <name>FAD</name>
        <dbReference type="ChEBI" id="CHEBI:57692"/>
    </ligand>
</feature>
<keyword evidence="8 12" id="KW-0408">Iron</keyword>
<dbReference type="InterPro" id="IPR017938">
    <property type="entry name" value="Riboflavin_synthase-like_b-brl"/>
</dbReference>
<feature type="binding site" evidence="12">
    <location>
        <position position="218"/>
    </location>
    <ligand>
        <name>[2Fe-2S] cluster</name>
        <dbReference type="ChEBI" id="CHEBI:190135"/>
    </ligand>
</feature>
<dbReference type="Gene3D" id="3.40.50.80">
    <property type="entry name" value="Nucleotide-binding domain of ferredoxin-NADP reductase (FNR) module"/>
    <property type="match status" value="1"/>
</dbReference>
<evidence type="ECO:0000259" key="13">
    <source>
        <dbReference type="PROSITE" id="PS51384"/>
    </source>
</evidence>
<evidence type="ECO:0000313" key="15">
    <source>
        <dbReference type="Proteomes" id="UP000580856"/>
    </source>
</evidence>
<dbReference type="GO" id="GO:0050660">
    <property type="term" value="F:flavin adenine dinucleotide binding"/>
    <property type="evidence" value="ECO:0007669"/>
    <property type="project" value="InterPro"/>
</dbReference>
<dbReference type="PANTHER" id="PTHR43513">
    <property type="entry name" value="DIHYDROOROTATE DEHYDROGENASE B (NAD(+)), ELECTRON TRANSFER SUBUNIT"/>
    <property type="match status" value="1"/>
</dbReference>
<dbReference type="GO" id="GO:0051537">
    <property type="term" value="F:2 iron, 2 sulfur cluster binding"/>
    <property type="evidence" value="ECO:0007669"/>
    <property type="project" value="UniProtKB-KW"/>
</dbReference>
<keyword evidence="7" id="KW-0249">Electron transport</keyword>
<feature type="domain" description="FAD-binding FR-type" evidence="13">
    <location>
        <begin position="1"/>
        <end position="99"/>
    </location>
</feature>
<feature type="binding site" evidence="12">
    <location>
        <position position="239"/>
    </location>
    <ligand>
        <name>[2Fe-2S] cluster</name>
        <dbReference type="ChEBI" id="CHEBI:190135"/>
    </ligand>
</feature>
<dbReference type="AlphaFoldDB" id="A0A846QJ47"/>
<evidence type="ECO:0000313" key="14">
    <source>
        <dbReference type="EMBL" id="NJB68896.1"/>
    </source>
</evidence>
<evidence type="ECO:0000256" key="8">
    <source>
        <dbReference type="ARBA" id="ARBA00023004"/>
    </source>
</evidence>
<keyword evidence="4 12" id="KW-0001">2Fe-2S</keyword>
<keyword evidence="3 11" id="KW-0285">Flavoprotein</keyword>
<dbReference type="SUPFAM" id="SSF63380">
    <property type="entry name" value="Riboflavin synthase domain-like"/>
    <property type="match status" value="1"/>
</dbReference>
<evidence type="ECO:0000256" key="5">
    <source>
        <dbReference type="ARBA" id="ARBA00022723"/>
    </source>
</evidence>
<accession>A0A846QJ47</accession>
<dbReference type="InterPro" id="IPR037117">
    <property type="entry name" value="Dihydroorotate_DH_ele_sf"/>
</dbReference>
<keyword evidence="2" id="KW-0813">Transport</keyword>
<organism evidence="14 15">
    <name type="scientific">Desulfobaculum xiamenense</name>
    <dbReference type="NCBI Taxonomy" id="995050"/>
    <lineage>
        <taxon>Bacteria</taxon>
        <taxon>Pseudomonadati</taxon>
        <taxon>Thermodesulfobacteriota</taxon>
        <taxon>Desulfovibrionia</taxon>
        <taxon>Desulfovibrionales</taxon>
        <taxon>Desulfovibrionaceae</taxon>
        <taxon>Desulfobaculum</taxon>
    </lineage>
</organism>
<comment type="cofactor">
    <cofactor evidence="11">
        <name>FAD</name>
        <dbReference type="ChEBI" id="CHEBI:57692"/>
    </cofactor>
    <text evidence="11">Binds 1 FAD per subunit.</text>
</comment>
<feature type="binding site" evidence="12">
    <location>
        <position position="226"/>
    </location>
    <ligand>
        <name>[2Fe-2S] cluster</name>
        <dbReference type="ChEBI" id="CHEBI:190135"/>
    </ligand>
</feature>
<keyword evidence="5 12" id="KW-0479">Metal-binding</keyword>
<dbReference type="Proteomes" id="UP000580856">
    <property type="component" value="Unassembled WGS sequence"/>
</dbReference>
<protein>
    <submittedName>
        <fullName evidence="14">Dihydroorotate dehydrogenase electron transfer subunit</fullName>
    </submittedName>
</protein>
<dbReference type="InterPro" id="IPR039261">
    <property type="entry name" value="FNR_nucleotide-bd"/>
</dbReference>
<dbReference type="InterPro" id="IPR017927">
    <property type="entry name" value="FAD-bd_FR_type"/>
</dbReference>
<keyword evidence="15" id="KW-1185">Reference proteome</keyword>
<dbReference type="InterPro" id="IPR050353">
    <property type="entry name" value="PyrK_electron_transfer"/>
</dbReference>
<proteinExistence type="inferred from homology"/>
<dbReference type="InterPro" id="IPR012165">
    <property type="entry name" value="Cyt_c3_hydrogenase_gsu"/>
</dbReference>
<comment type="cofactor">
    <cofactor evidence="10">
        <name>[2Fe-2S] cluster</name>
        <dbReference type="ChEBI" id="CHEBI:190135"/>
    </cofactor>
</comment>
<reference evidence="14 15" key="1">
    <citation type="submission" date="2020-03" db="EMBL/GenBank/DDBJ databases">
        <title>Genomic Encyclopedia of Type Strains, Phase IV (KMG-IV): sequencing the most valuable type-strain genomes for metagenomic binning, comparative biology and taxonomic classification.</title>
        <authorList>
            <person name="Goeker M."/>
        </authorList>
    </citation>
    <scope>NUCLEOTIDE SEQUENCE [LARGE SCALE GENOMIC DNA]</scope>
    <source>
        <strain evidence="14 15">DSM 24233</strain>
    </source>
</reference>
<feature type="binding site" evidence="11">
    <location>
        <begin position="74"/>
        <end position="75"/>
    </location>
    <ligand>
        <name>FAD</name>
        <dbReference type="ChEBI" id="CHEBI:57692"/>
    </ligand>
</feature>
<dbReference type="InterPro" id="IPR019480">
    <property type="entry name" value="Dihydroorotate_DH_Fe-S-bd"/>
</dbReference>
<comment type="cofactor">
    <cofactor evidence="12">
        <name>[2Fe-2S] cluster</name>
        <dbReference type="ChEBI" id="CHEBI:190135"/>
    </cofactor>
    <text evidence="12">Binds 1 [2Fe-2S] cluster per subunit.</text>
</comment>
<comment type="caution">
    <text evidence="14">The sequence shown here is derived from an EMBL/GenBank/DDBJ whole genome shotgun (WGS) entry which is preliminary data.</text>
</comment>
<dbReference type="Gene3D" id="2.40.30.10">
    <property type="entry name" value="Translation factors"/>
    <property type="match status" value="1"/>
</dbReference>
<evidence type="ECO:0000256" key="6">
    <source>
        <dbReference type="ARBA" id="ARBA00022827"/>
    </source>
</evidence>
<keyword evidence="6 11" id="KW-0274">FAD</keyword>
<dbReference type="RefSeq" id="WP_245168247.1">
    <property type="nucleotide sequence ID" value="NZ_JAATJA010000002.1"/>
</dbReference>
<evidence type="ECO:0000256" key="10">
    <source>
        <dbReference type="ARBA" id="ARBA00034078"/>
    </source>
</evidence>
<evidence type="ECO:0000256" key="9">
    <source>
        <dbReference type="ARBA" id="ARBA00023014"/>
    </source>
</evidence>
<dbReference type="EMBL" id="JAATJA010000002">
    <property type="protein sequence ID" value="NJB68896.1"/>
    <property type="molecule type" value="Genomic_DNA"/>
</dbReference>
<sequence length="252" mass="27969">MTRFGKEGFDGDFFELVLEHPDPQSPAWRNWKPGQFVMVRPTAWEHNPLWGRPFSIYRADEDGLSVFFQIVGRGTERLAKLEPGDEVTVWGPLGNTFAVREDAPTLILAGGIGLAPFAEYVRRHPHPENLKVVFGHRPPVECYPLAKMAERVSCQSCRETCPADLDDFIALLGRVIPDYCRDGLVLACGPMPFLKTVQRIVAEHGGKAQLSLENRMACGVGACLGCVCDHKEEGPVSVCARGPVFWSDEITF</sequence>
<gene>
    <name evidence="14" type="ORF">GGQ74_002569</name>
</gene>
<dbReference type="PROSITE" id="PS51384">
    <property type="entry name" value="FAD_FR"/>
    <property type="match status" value="1"/>
</dbReference>
<dbReference type="GO" id="GO:0046872">
    <property type="term" value="F:metal ion binding"/>
    <property type="evidence" value="ECO:0007669"/>
    <property type="project" value="UniProtKB-KW"/>
</dbReference>
<dbReference type="PANTHER" id="PTHR43513:SF3">
    <property type="entry name" value="DIHYDROOROTATE DEHYDROGENASE B (NAD(+)), ELECTRON TRANSFER SUBUNIT-RELATED"/>
    <property type="match status" value="1"/>
</dbReference>
<name>A0A846QJ47_9BACT</name>
<comment type="similarity">
    <text evidence="1">Belongs to the PyrK family.</text>
</comment>
<evidence type="ECO:0000256" key="2">
    <source>
        <dbReference type="ARBA" id="ARBA00022448"/>
    </source>
</evidence>
<dbReference type="SUPFAM" id="SSF52343">
    <property type="entry name" value="Ferredoxin reductase-like, C-terminal NADP-linked domain"/>
    <property type="match status" value="1"/>
</dbReference>
<dbReference type="PIRSF" id="PIRSF006816">
    <property type="entry name" value="Cyc3_hyd_g"/>
    <property type="match status" value="1"/>
</dbReference>
<dbReference type="GO" id="GO:0006221">
    <property type="term" value="P:pyrimidine nucleotide biosynthetic process"/>
    <property type="evidence" value="ECO:0007669"/>
    <property type="project" value="InterPro"/>
</dbReference>
<feature type="binding site" evidence="12">
    <location>
        <position position="223"/>
    </location>
    <ligand>
        <name>[2Fe-2S] cluster</name>
        <dbReference type="ChEBI" id="CHEBI:190135"/>
    </ligand>
</feature>
<evidence type="ECO:0000256" key="4">
    <source>
        <dbReference type="ARBA" id="ARBA00022714"/>
    </source>
</evidence>
<evidence type="ECO:0000256" key="3">
    <source>
        <dbReference type="ARBA" id="ARBA00022630"/>
    </source>
</evidence>
<dbReference type="Gene3D" id="2.10.240.10">
    <property type="entry name" value="Dihydroorotate dehydrogenase, electron transfer subunit"/>
    <property type="match status" value="1"/>
</dbReference>
<evidence type="ECO:0000256" key="7">
    <source>
        <dbReference type="ARBA" id="ARBA00022982"/>
    </source>
</evidence>
<evidence type="ECO:0000256" key="1">
    <source>
        <dbReference type="ARBA" id="ARBA00006422"/>
    </source>
</evidence>
<evidence type="ECO:0000256" key="11">
    <source>
        <dbReference type="PIRSR" id="PIRSR006816-1"/>
    </source>
</evidence>
<evidence type="ECO:0000256" key="12">
    <source>
        <dbReference type="PIRSR" id="PIRSR006816-2"/>
    </source>
</evidence>
<dbReference type="GO" id="GO:0016491">
    <property type="term" value="F:oxidoreductase activity"/>
    <property type="evidence" value="ECO:0007669"/>
    <property type="project" value="InterPro"/>
</dbReference>
<dbReference type="Pfam" id="PF10418">
    <property type="entry name" value="DHODB_Fe-S_bind"/>
    <property type="match status" value="1"/>
</dbReference>
<keyword evidence="9 12" id="KW-0411">Iron-sulfur</keyword>